<evidence type="ECO:0000313" key="1">
    <source>
        <dbReference type="EMBL" id="JAE22618.1"/>
    </source>
</evidence>
<protein>
    <submittedName>
        <fullName evidence="1">Uncharacterized protein</fullName>
    </submittedName>
</protein>
<name>A0A0A9GPP8_ARUDO</name>
<reference evidence="1" key="2">
    <citation type="journal article" date="2015" name="Data Brief">
        <title>Shoot transcriptome of the giant reed, Arundo donax.</title>
        <authorList>
            <person name="Barrero R.A."/>
            <person name="Guerrero F.D."/>
            <person name="Moolhuijzen P."/>
            <person name="Goolsby J.A."/>
            <person name="Tidwell J."/>
            <person name="Bellgard S.E."/>
            <person name="Bellgard M.I."/>
        </authorList>
    </citation>
    <scope>NUCLEOTIDE SEQUENCE</scope>
    <source>
        <tissue evidence="1">Shoot tissue taken approximately 20 cm above the soil surface</tissue>
    </source>
</reference>
<dbReference type="EMBL" id="GBRH01175278">
    <property type="protein sequence ID" value="JAE22618.1"/>
    <property type="molecule type" value="Transcribed_RNA"/>
</dbReference>
<dbReference type="AlphaFoldDB" id="A0A0A9GPP8"/>
<reference evidence="1" key="1">
    <citation type="submission" date="2014-09" db="EMBL/GenBank/DDBJ databases">
        <authorList>
            <person name="Magalhaes I.L.F."/>
            <person name="Oliveira U."/>
            <person name="Santos F.R."/>
            <person name="Vidigal T.H.D.A."/>
            <person name="Brescovit A.D."/>
            <person name="Santos A.J."/>
        </authorList>
    </citation>
    <scope>NUCLEOTIDE SEQUENCE</scope>
    <source>
        <tissue evidence="1">Shoot tissue taken approximately 20 cm above the soil surface</tissue>
    </source>
</reference>
<organism evidence="1">
    <name type="scientific">Arundo donax</name>
    <name type="common">Giant reed</name>
    <name type="synonym">Donax arundinaceus</name>
    <dbReference type="NCBI Taxonomy" id="35708"/>
    <lineage>
        <taxon>Eukaryota</taxon>
        <taxon>Viridiplantae</taxon>
        <taxon>Streptophyta</taxon>
        <taxon>Embryophyta</taxon>
        <taxon>Tracheophyta</taxon>
        <taxon>Spermatophyta</taxon>
        <taxon>Magnoliopsida</taxon>
        <taxon>Liliopsida</taxon>
        <taxon>Poales</taxon>
        <taxon>Poaceae</taxon>
        <taxon>PACMAD clade</taxon>
        <taxon>Arundinoideae</taxon>
        <taxon>Arundineae</taxon>
        <taxon>Arundo</taxon>
    </lineage>
</organism>
<sequence length="46" mass="5396">MHKEHACFCVYGYSMNEARKENVMHTGGTIYFGIRKHFVVSRLISF</sequence>
<proteinExistence type="predicted"/>
<accession>A0A0A9GPP8</accession>